<feature type="region of interest" description="Disordered" evidence="1">
    <location>
        <begin position="53"/>
        <end position="78"/>
    </location>
</feature>
<feature type="non-terminal residue" evidence="2">
    <location>
        <position position="1"/>
    </location>
</feature>
<organism evidence="2 3">
    <name type="scientific">Mucuna pruriens</name>
    <name type="common">Velvet bean</name>
    <name type="synonym">Dolichos pruriens</name>
    <dbReference type="NCBI Taxonomy" id="157652"/>
    <lineage>
        <taxon>Eukaryota</taxon>
        <taxon>Viridiplantae</taxon>
        <taxon>Streptophyta</taxon>
        <taxon>Embryophyta</taxon>
        <taxon>Tracheophyta</taxon>
        <taxon>Spermatophyta</taxon>
        <taxon>Magnoliopsida</taxon>
        <taxon>eudicotyledons</taxon>
        <taxon>Gunneridae</taxon>
        <taxon>Pentapetalae</taxon>
        <taxon>rosids</taxon>
        <taxon>fabids</taxon>
        <taxon>Fabales</taxon>
        <taxon>Fabaceae</taxon>
        <taxon>Papilionoideae</taxon>
        <taxon>50 kb inversion clade</taxon>
        <taxon>NPAAA clade</taxon>
        <taxon>indigoferoid/millettioid clade</taxon>
        <taxon>Phaseoleae</taxon>
        <taxon>Mucuna</taxon>
    </lineage>
</organism>
<dbReference type="EMBL" id="QJKJ01017409">
    <property type="protein sequence ID" value="RDX58511.1"/>
    <property type="molecule type" value="Genomic_DNA"/>
</dbReference>
<evidence type="ECO:0000313" key="2">
    <source>
        <dbReference type="EMBL" id="RDX58511.1"/>
    </source>
</evidence>
<evidence type="ECO:0000313" key="3">
    <source>
        <dbReference type="Proteomes" id="UP000257109"/>
    </source>
</evidence>
<protein>
    <submittedName>
        <fullName evidence="2">Uncharacterized protein</fullName>
    </submittedName>
</protein>
<dbReference type="OrthoDB" id="1166063at2759"/>
<evidence type="ECO:0000256" key="1">
    <source>
        <dbReference type="SAM" id="MobiDB-lite"/>
    </source>
</evidence>
<dbReference type="AlphaFoldDB" id="A0A371E1B1"/>
<comment type="caution">
    <text evidence="2">The sequence shown here is derived from an EMBL/GenBank/DDBJ whole genome shotgun (WGS) entry which is preliminary data.</text>
</comment>
<accession>A0A371E1B1</accession>
<reference evidence="2" key="1">
    <citation type="submission" date="2018-05" db="EMBL/GenBank/DDBJ databases">
        <title>Draft genome of Mucuna pruriens seed.</title>
        <authorList>
            <person name="Nnadi N.E."/>
            <person name="Vos R."/>
            <person name="Hasami M.H."/>
            <person name="Devisetty U.K."/>
            <person name="Aguiy J.C."/>
        </authorList>
    </citation>
    <scope>NUCLEOTIDE SEQUENCE [LARGE SCALE GENOMIC DNA]</scope>
    <source>
        <strain evidence="2">JCA_2017</strain>
    </source>
</reference>
<gene>
    <name evidence="2" type="ORF">CR513_62168</name>
</gene>
<proteinExistence type="predicted"/>
<name>A0A371E1B1_MUCPR</name>
<sequence>MHYFLAFHSNSYSFIHLIRIAPKAYPFLSSKNALKTNNINTEIYLQIDNVTLKPDNANESSGKDEGEGLEEEALEGPKLQSRAEELEIINLSDEEEAREIRVGKQMSLYLRQRLVELLKEYANVFAWSY</sequence>
<dbReference type="Proteomes" id="UP000257109">
    <property type="component" value="Unassembled WGS sequence"/>
</dbReference>
<keyword evidence="3" id="KW-1185">Reference proteome</keyword>